<organism evidence="1 2">
    <name type="scientific">Isoalcanivorax pacificus W11-5</name>
    <dbReference type="NCBI Taxonomy" id="391936"/>
    <lineage>
        <taxon>Bacteria</taxon>
        <taxon>Pseudomonadati</taxon>
        <taxon>Pseudomonadota</taxon>
        <taxon>Gammaproteobacteria</taxon>
        <taxon>Oceanospirillales</taxon>
        <taxon>Alcanivoracaceae</taxon>
        <taxon>Isoalcanivorax</taxon>
    </lineage>
</organism>
<evidence type="ECO:0000313" key="2">
    <source>
        <dbReference type="Proteomes" id="UP000006764"/>
    </source>
</evidence>
<dbReference type="OrthoDB" id="333393at2"/>
<accession>A0A0B4XPA4</accession>
<protein>
    <submittedName>
        <fullName evidence="1">Uncharacterized protein</fullName>
    </submittedName>
</protein>
<dbReference type="HOGENOM" id="CLU_088154_0_0_6"/>
<reference evidence="1 2" key="1">
    <citation type="journal article" date="2012" name="J. Bacteriol.">
        <title>Genome sequence of an alkane-degrading bacterium, Alcanivorax pacificus type strain W11-5, isolated from deep sea sediment.</title>
        <authorList>
            <person name="Lai Q."/>
            <person name="Shao Z."/>
        </authorList>
    </citation>
    <scope>NUCLEOTIDE SEQUENCE [LARGE SCALE GENOMIC DNA]</scope>
    <source>
        <strain evidence="1 2">W11-5</strain>
    </source>
</reference>
<sequence length="291" mass="33889">MNEMCKDVPAVKGDGMAAGSFSESRLSSQTGGGQKPAVYGSYRPLRKITPLDLQQMYGIFCNYYHNTSLDIFLHDLSKKQGLFLIRRRSDQRIVGFSTLAVLTLRDGHRTVRGVFSGDTIIEREYWGSRALQTQFFLRMLWLRLRYPFTPLFWLLISKGYKTYLLLANNFFRFYPNPAGDDPRHQSLVEQYCEQMFPGRYDSQRRLLDFGDDYQRLRDNVADITDDMRERFPRIAFFEARNPSWRQGTELPCLGQLGYSDLLRYLFRFVAKQWRVSEGRSVATPATGRGAR</sequence>
<dbReference type="RefSeq" id="WP_144401646.1">
    <property type="nucleotide sequence ID" value="NZ_CP004387.1"/>
</dbReference>
<evidence type="ECO:0000313" key="1">
    <source>
        <dbReference type="EMBL" id="AJD48585.1"/>
    </source>
</evidence>
<dbReference type="KEGG" id="apac:S7S_10865"/>
<keyword evidence="2" id="KW-1185">Reference proteome</keyword>
<proteinExistence type="predicted"/>
<dbReference type="AlphaFoldDB" id="A0A0B4XPA4"/>
<dbReference type="STRING" id="391936.S7S_10865"/>
<gene>
    <name evidence="1" type="ORF">S7S_10865</name>
</gene>
<dbReference type="Proteomes" id="UP000006764">
    <property type="component" value="Chromosome"/>
</dbReference>
<dbReference type="EMBL" id="CP004387">
    <property type="protein sequence ID" value="AJD48585.1"/>
    <property type="molecule type" value="Genomic_DNA"/>
</dbReference>
<name>A0A0B4XPA4_9GAMM</name>